<feature type="domain" description="POTRA" evidence="3">
    <location>
        <begin position="30"/>
        <end position="101"/>
    </location>
</feature>
<dbReference type="PROSITE" id="PS51779">
    <property type="entry name" value="POTRA"/>
    <property type="match status" value="1"/>
</dbReference>
<dbReference type="EMBL" id="DTIN01000040">
    <property type="protein sequence ID" value="HFX14279.1"/>
    <property type="molecule type" value="Genomic_DNA"/>
</dbReference>
<sequence length="495" mass="56679">MNGGISLKRIIIFSLFLLITLNLTFADENYFIQGISIIGLKNVSYDTVQNILNIKVLNTYNGKYIEGQLNKLKESGYFKSVSYDLKKLDGGYELIIKVEEFPVVADIIFPDIKLITINAIQKVIYSGKGKFFIEDKVKEDCKKIEDLYRKKGFVLEISPQYIFKDGILSFIWKEAPIIGSIEIISGNQWEKKVIEENLNLSIGDPLDLKKIDELNQKLLKKNIRIKIIPEWAFEGAYTILYLNVEYLSPRIVSLIYEKNERVNLRFSYYLSNYGNLELNISNNMRGSFDYLISWQREFLKVYFGDNYWGLSINKTLSSSNNIVGEIGFKNNPNLDDKVLSFDITQDATLEENGVYKSGSYFNFGIDFHGGGSNYNYSLASLSGKYFIRYGEGLNERILGLMGDIRYPFGDSPEDGSLYLKITYAFPLNKWIYLTLSVGGDSCFNPRDLVSASDIRINPFFGVEFSVTQKSLFSAFGLESDLVSLRNFYIKSKLEF</sequence>
<keyword evidence="2" id="KW-0472">Membrane</keyword>
<evidence type="ECO:0000256" key="1">
    <source>
        <dbReference type="ARBA" id="ARBA00004370"/>
    </source>
</evidence>
<dbReference type="AlphaFoldDB" id="A0A7C3RL27"/>
<reference evidence="4" key="1">
    <citation type="journal article" date="2020" name="mSystems">
        <title>Genome- and Community-Level Interaction Insights into Carbon Utilization and Element Cycling Functions of Hydrothermarchaeota in Hydrothermal Sediment.</title>
        <authorList>
            <person name="Zhou Z."/>
            <person name="Liu Y."/>
            <person name="Xu W."/>
            <person name="Pan J."/>
            <person name="Luo Z.H."/>
            <person name="Li M."/>
        </authorList>
    </citation>
    <scope>NUCLEOTIDE SEQUENCE [LARGE SCALE GENOMIC DNA]</scope>
    <source>
        <strain evidence="4">SpSt-81</strain>
    </source>
</reference>
<dbReference type="InterPro" id="IPR010827">
    <property type="entry name" value="BamA/TamA_POTRA"/>
</dbReference>
<comment type="caution">
    <text evidence="4">The sequence shown here is derived from an EMBL/GenBank/DDBJ whole genome shotgun (WGS) entry which is preliminary data.</text>
</comment>
<evidence type="ECO:0000259" key="3">
    <source>
        <dbReference type="PROSITE" id="PS51779"/>
    </source>
</evidence>
<protein>
    <recommendedName>
        <fullName evidence="3">POTRA domain-containing protein</fullName>
    </recommendedName>
</protein>
<gene>
    <name evidence="4" type="ORF">ENW00_09105</name>
</gene>
<evidence type="ECO:0000313" key="4">
    <source>
        <dbReference type="EMBL" id="HFX14279.1"/>
    </source>
</evidence>
<dbReference type="Pfam" id="PF07244">
    <property type="entry name" value="POTRA"/>
    <property type="match status" value="1"/>
</dbReference>
<name>A0A7C3RL27_DICTH</name>
<dbReference type="GO" id="GO:0019867">
    <property type="term" value="C:outer membrane"/>
    <property type="evidence" value="ECO:0007669"/>
    <property type="project" value="InterPro"/>
</dbReference>
<comment type="subcellular location">
    <subcellularLocation>
        <location evidence="1">Membrane</location>
    </subcellularLocation>
</comment>
<evidence type="ECO:0000256" key="2">
    <source>
        <dbReference type="ARBA" id="ARBA00023136"/>
    </source>
</evidence>
<proteinExistence type="predicted"/>
<organism evidence="4">
    <name type="scientific">Dictyoglomus thermophilum</name>
    <dbReference type="NCBI Taxonomy" id="14"/>
    <lineage>
        <taxon>Bacteria</taxon>
        <taxon>Pseudomonadati</taxon>
        <taxon>Dictyoglomota</taxon>
        <taxon>Dictyoglomia</taxon>
        <taxon>Dictyoglomales</taxon>
        <taxon>Dictyoglomaceae</taxon>
        <taxon>Dictyoglomus</taxon>
    </lineage>
</organism>
<dbReference type="Gene3D" id="3.10.20.310">
    <property type="entry name" value="membrane protein fhac"/>
    <property type="match status" value="2"/>
</dbReference>
<accession>A0A7C3RL27</accession>
<dbReference type="InterPro" id="IPR034746">
    <property type="entry name" value="POTRA"/>
</dbReference>